<comment type="caution">
    <text evidence="1">The sequence shown here is derived from an EMBL/GenBank/DDBJ whole genome shotgun (WGS) entry which is preliminary data.</text>
</comment>
<dbReference type="Proteomes" id="UP000003009">
    <property type="component" value="Unassembled WGS sequence"/>
</dbReference>
<reference evidence="1" key="1">
    <citation type="submission" date="2009-04" db="EMBL/GenBank/DDBJ databases">
        <authorList>
            <person name="Weinstock G."/>
            <person name="Sodergren E."/>
            <person name="Clifton S."/>
            <person name="Fulton L."/>
            <person name="Fulton B."/>
            <person name="Courtney L."/>
            <person name="Fronick C."/>
            <person name="Harrison M."/>
            <person name="Strong C."/>
            <person name="Farmer C."/>
            <person name="Delahaunty K."/>
            <person name="Markovic C."/>
            <person name="Hall O."/>
            <person name="Minx P."/>
            <person name="Tomlinson C."/>
            <person name="Mitreva M."/>
            <person name="Nelson J."/>
            <person name="Hou S."/>
            <person name="Wollam A."/>
            <person name="Pepin K.H."/>
            <person name="Johnson M."/>
            <person name="Bhonagiri V."/>
            <person name="Nash W.E."/>
            <person name="Warren W."/>
            <person name="Chinwalla A."/>
            <person name="Mardis E.R."/>
            <person name="Wilson R.K."/>
        </authorList>
    </citation>
    <scope>NUCLEOTIDE SEQUENCE [LARGE SCALE GENOMIC DNA]</scope>
    <source>
        <strain evidence="1">ATCC 51147</strain>
    </source>
</reference>
<dbReference type="HOGENOM" id="CLU_070058_1_0_4"/>
<dbReference type="STRING" id="629741.GCWU000324_01633"/>
<dbReference type="InterPro" id="IPR025500">
    <property type="entry name" value="DUF4390"/>
</dbReference>
<accession>C4GKX7</accession>
<evidence type="ECO:0000313" key="1">
    <source>
        <dbReference type="EMBL" id="EEP67386.1"/>
    </source>
</evidence>
<gene>
    <name evidence="1" type="ORF">GCWU000324_01633</name>
</gene>
<keyword evidence="2" id="KW-1185">Reference proteome</keyword>
<dbReference type="Pfam" id="PF14334">
    <property type="entry name" value="DUF4390"/>
    <property type="match status" value="1"/>
</dbReference>
<protein>
    <submittedName>
        <fullName evidence="1">Uncharacterized protein</fullName>
    </submittedName>
</protein>
<organism evidence="1 2">
    <name type="scientific">Kingella oralis ATCC 51147</name>
    <dbReference type="NCBI Taxonomy" id="629741"/>
    <lineage>
        <taxon>Bacteria</taxon>
        <taxon>Pseudomonadati</taxon>
        <taxon>Pseudomonadota</taxon>
        <taxon>Betaproteobacteria</taxon>
        <taxon>Neisseriales</taxon>
        <taxon>Neisseriaceae</taxon>
        <taxon>Kingella</taxon>
    </lineage>
</organism>
<evidence type="ECO:0000313" key="2">
    <source>
        <dbReference type="Proteomes" id="UP000003009"/>
    </source>
</evidence>
<dbReference type="EMBL" id="ACJW02000003">
    <property type="protein sequence ID" value="EEP67386.1"/>
    <property type="molecule type" value="Genomic_DNA"/>
</dbReference>
<proteinExistence type="predicted"/>
<name>C4GKX7_9NEIS</name>
<dbReference type="AlphaFoldDB" id="C4GKX7"/>
<sequence length="244" mass="26807">MKNINRVFRLPQPANNGSLKAASFNEVKTNLASFGEAQTPSAPAPRQPENRATPFSGCLGALMLTAALLTAPAARAETVAPTRLEAKIQSNGQLAISTRFKTELPEQLQNALQQGVPLDFSLSYRLERPTLASYRFKINQLINTANSVNYRLSFHPLTNRYRVAVGTFSTEYNSLTTALKAIGAIANWPVLNEGALSDTPVSEVKAQIRLNLTTTKLPKPFQINAINSRDWDLDSGWHDLTIKQ</sequence>